<dbReference type="WBParaSite" id="PTRK_0000679600.1">
    <property type="protein sequence ID" value="PTRK_0000679600.1"/>
    <property type="gene ID" value="PTRK_0000679600"/>
</dbReference>
<dbReference type="Gene3D" id="6.10.30.30">
    <property type="match status" value="1"/>
</dbReference>
<dbReference type="InterPro" id="IPR010473">
    <property type="entry name" value="GTPase-bd"/>
</dbReference>
<dbReference type="SMART" id="SM01139">
    <property type="entry name" value="Drf_FH3"/>
    <property type="match status" value="1"/>
</dbReference>
<accession>A0A0N4ZGB9</accession>
<dbReference type="InterPro" id="IPR010472">
    <property type="entry name" value="FH3_dom"/>
</dbReference>
<proteinExistence type="predicted"/>
<dbReference type="STRING" id="131310.A0A0N4ZGB9"/>
<dbReference type="GO" id="GO:0031267">
    <property type="term" value="F:small GTPase binding"/>
    <property type="evidence" value="ECO:0007669"/>
    <property type="project" value="InterPro"/>
</dbReference>
<dbReference type="PANTHER" id="PTHR45691:SF6">
    <property type="entry name" value="PROTEIN DIAPHANOUS"/>
    <property type="match status" value="1"/>
</dbReference>
<dbReference type="Pfam" id="PF02181">
    <property type="entry name" value="FH2"/>
    <property type="match status" value="1"/>
</dbReference>
<evidence type="ECO:0000313" key="5">
    <source>
        <dbReference type="WBParaSite" id="PTRK_0000679600.1"/>
    </source>
</evidence>
<dbReference type="GO" id="GO:0030041">
    <property type="term" value="P:actin filament polymerization"/>
    <property type="evidence" value="ECO:0007669"/>
    <property type="project" value="TreeGrafter"/>
</dbReference>
<dbReference type="AlphaFoldDB" id="A0A0N4ZGB9"/>
<dbReference type="Pfam" id="PF06367">
    <property type="entry name" value="Drf_FH3"/>
    <property type="match status" value="1"/>
</dbReference>
<dbReference type="GO" id="GO:0005884">
    <property type="term" value="C:actin filament"/>
    <property type="evidence" value="ECO:0007669"/>
    <property type="project" value="TreeGrafter"/>
</dbReference>
<dbReference type="SUPFAM" id="SSF48371">
    <property type="entry name" value="ARM repeat"/>
    <property type="match status" value="1"/>
</dbReference>
<feature type="region of interest" description="Disordered" evidence="1">
    <location>
        <begin position="1094"/>
        <end position="1113"/>
    </location>
</feature>
<feature type="compositionally biased region" description="Pro residues" evidence="1">
    <location>
        <begin position="559"/>
        <end position="623"/>
    </location>
</feature>
<evidence type="ECO:0000259" key="2">
    <source>
        <dbReference type="PROSITE" id="PS51232"/>
    </source>
</evidence>
<feature type="compositionally biased region" description="Basic and acidic residues" evidence="1">
    <location>
        <begin position="1055"/>
        <end position="1066"/>
    </location>
</feature>
<dbReference type="Proteomes" id="UP000038045">
    <property type="component" value="Unplaced"/>
</dbReference>
<feature type="region of interest" description="Disordered" evidence="1">
    <location>
        <begin position="1152"/>
        <end position="1174"/>
    </location>
</feature>
<dbReference type="InterPro" id="IPR014768">
    <property type="entry name" value="GBD/FH3_dom"/>
</dbReference>
<dbReference type="Gene3D" id="1.25.10.10">
    <property type="entry name" value="Leucine-rich Repeat Variant"/>
    <property type="match status" value="1"/>
</dbReference>
<organism evidence="4 5">
    <name type="scientific">Parastrongyloides trichosuri</name>
    <name type="common">Possum-specific nematode worm</name>
    <dbReference type="NCBI Taxonomy" id="131310"/>
    <lineage>
        <taxon>Eukaryota</taxon>
        <taxon>Metazoa</taxon>
        <taxon>Ecdysozoa</taxon>
        <taxon>Nematoda</taxon>
        <taxon>Chromadorea</taxon>
        <taxon>Rhabditida</taxon>
        <taxon>Tylenchina</taxon>
        <taxon>Panagrolaimomorpha</taxon>
        <taxon>Strongyloidoidea</taxon>
        <taxon>Strongyloididae</taxon>
        <taxon>Parastrongyloides</taxon>
    </lineage>
</organism>
<dbReference type="Pfam" id="PF06371">
    <property type="entry name" value="Drf_GBD"/>
    <property type="match status" value="1"/>
</dbReference>
<evidence type="ECO:0000259" key="3">
    <source>
        <dbReference type="PROSITE" id="PS51444"/>
    </source>
</evidence>
<protein>
    <submittedName>
        <fullName evidence="5">FH2 domain-containing protein</fullName>
    </submittedName>
</protein>
<dbReference type="GO" id="GO:0003779">
    <property type="term" value="F:actin binding"/>
    <property type="evidence" value="ECO:0007669"/>
    <property type="project" value="InterPro"/>
</dbReference>
<evidence type="ECO:0000313" key="4">
    <source>
        <dbReference type="Proteomes" id="UP000038045"/>
    </source>
</evidence>
<name>A0A0N4ZGB9_PARTI</name>
<feature type="region of interest" description="Disordered" evidence="1">
    <location>
        <begin position="1044"/>
        <end position="1066"/>
    </location>
</feature>
<feature type="compositionally biased region" description="Basic and acidic residues" evidence="1">
    <location>
        <begin position="1152"/>
        <end position="1161"/>
    </location>
</feature>
<dbReference type="InterPro" id="IPR011989">
    <property type="entry name" value="ARM-like"/>
</dbReference>
<dbReference type="SMART" id="SM01140">
    <property type="entry name" value="Drf_GBD"/>
    <property type="match status" value="1"/>
</dbReference>
<feature type="domain" description="GBD/FH3" evidence="2">
    <location>
        <begin position="45"/>
        <end position="458"/>
    </location>
</feature>
<dbReference type="InterPro" id="IPR042201">
    <property type="entry name" value="FH2_Formin_sf"/>
</dbReference>
<dbReference type="SMART" id="SM00498">
    <property type="entry name" value="FH2"/>
    <property type="match status" value="1"/>
</dbReference>
<dbReference type="Gene3D" id="1.10.238.150">
    <property type="entry name" value="Formin, FH3 diaphanous domain"/>
    <property type="match status" value="1"/>
</dbReference>
<feature type="compositionally biased region" description="Low complexity" evidence="1">
    <location>
        <begin position="8"/>
        <end position="25"/>
    </location>
</feature>
<dbReference type="InterPro" id="IPR051412">
    <property type="entry name" value="Formin_Homology_Diaphanous_sf"/>
</dbReference>
<evidence type="ECO:0000256" key="1">
    <source>
        <dbReference type="SAM" id="MobiDB-lite"/>
    </source>
</evidence>
<dbReference type="InterPro" id="IPR015425">
    <property type="entry name" value="FH2_Formin"/>
</dbReference>
<sequence length="1193" mass="135907">MKSKGRASPSGTSTYSGSSMTNSNTPSLSSRFSTITSESNFYRRYAEMTGEEIEPLFQKFLDNMNIKGDKAEEMKKMPIEKKQQILEQNQKRDNAVPPNQQPQYFAKSIINAFQRQNGDEIQDVIKRLKISLNNFSVDWIEEFCQVGGVGLLCKMANKLITLYQSDILINNDNKISTYGDSTHSKSFSLFLEITLNIIHCIRSVANTWPGIRCCMKRHSNVAFVLLEILHTLEKESYSLDQRCMNSFEFLTCNIFRLLYSIAFFDSNSSQVDPLEQSGFEMITKDMVKFAQSYKTEPFSIIIELMKFAGRECCLQGLTIINVLLSRVPQGLDCSLMMRIKYRMKLYSCGFSKLLPILQQYSMSDEKISNCLDTFLQDRDNDHSELCAKLDIASQNYESLDDTVHAVLSYYKNSPYSDILNGVLHHLLFVPDDDHCRKSYLVLLDGIMSELFNDYSPFDSNWFEKLDRSFYNNALNNLDDKYGDSDEFVTKKLQQISAEKQEAVIMQSEYYKKIEEYKKECIALREHIKDSNKPLPPETVCNLQAPKETFESRRSSNLSLPPPPPPGPPPLPNNKISGPPPPPGPPPLTKKGGPPGPPPPPMLGKSGGPPPPPLGKGGILPPPLSGNVGPKLPEYLKEKKKLNPKKPLKKVQIQSAIIKPVNINKDSFWAQTSEDSWGKDNVLQCLNENFETNVGKGNNKESIYADPSTLKRKTKTAKVIVDDKILQRVSIFYGSSKRTPQKWFKIITTIDDNELNGDTLIELKSALPPPEMMKNLKEIPEKEYDSIPAGEAFAAILSKIPALPLRLDLLAFRANFKNVSDELKGQVSTISDCLDNIYKSRGFKAWLELVLFTINYMGQSNKNYVDIFGYKMDALSKLADTKSSIKANETLLHTLIKLFETSRYGNLVLFPKDDFIHLATASRISYEEMMKNVQILRQNVKKLSNCLNTYQSFDSKDRFKEIMGEFLNKATVTEDILDKMISKMESKWKKVVEFFSFDSKTYPMSEFFDDLLKFKGLYEQAYNDIKEKENYEKMEMEKGKKKILHTKSNNMHQNNKNKESNTSDEKSFVLRTNQKSVGLMDEIENHLNNMASHKVIRSPRRPRERSSNVHRNIPLSEGNTRERAYKNYTQTKKSTVNPNDIISRRLAGEALKRSKEISEVREQTPSSSSSTTTINENVDPVVNAKSLLSRLNEL</sequence>
<feature type="region of interest" description="Disordered" evidence="1">
    <location>
        <begin position="1"/>
        <end position="33"/>
    </location>
</feature>
<dbReference type="SUPFAM" id="SSF101447">
    <property type="entry name" value="Formin homology 2 domain (FH2 domain)"/>
    <property type="match status" value="1"/>
</dbReference>
<dbReference type="InterPro" id="IPR016024">
    <property type="entry name" value="ARM-type_fold"/>
</dbReference>
<keyword evidence="4" id="KW-1185">Reference proteome</keyword>
<dbReference type="PROSITE" id="PS51232">
    <property type="entry name" value="GBD_FH3"/>
    <property type="match status" value="1"/>
</dbReference>
<dbReference type="Gene3D" id="1.20.58.2220">
    <property type="entry name" value="Formin, FH2 domain"/>
    <property type="match status" value="1"/>
</dbReference>
<reference evidence="5" key="1">
    <citation type="submission" date="2017-02" db="UniProtKB">
        <authorList>
            <consortium name="WormBaseParasite"/>
        </authorList>
    </citation>
    <scope>IDENTIFICATION</scope>
</reference>
<dbReference type="PROSITE" id="PS51444">
    <property type="entry name" value="FH2"/>
    <property type="match status" value="1"/>
</dbReference>
<feature type="region of interest" description="Disordered" evidence="1">
    <location>
        <begin position="547"/>
        <end position="631"/>
    </location>
</feature>
<feature type="domain" description="FH2" evidence="3">
    <location>
        <begin position="637"/>
        <end position="1043"/>
    </location>
</feature>
<dbReference type="PANTHER" id="PTHR45691">
    <property type="entry name" value="PROTEIN DIAPHANOUS"/>
    <property type="match status" value="1"/>
</dbReference>